<feature type="compositionally biased region" description="Polar residues" evidence="5">
    <location>
        <begin position="263"/>
        <end position="278"/>
    </location>
</feature>
<evidence type="ECO:0000313" key="7">
    <source>
        <dbReference type="EMBL" id="GAN02950.1"/>
    </source>
</evidence>
<evidence type="ECO:0000256" key="4">
    <source>
        <dbReference type="PROSITE-ProRule" id="PRU00091"/>
    </source>
</evidence>
<keyword evidence="3" id="KW-0862">Zinc</keyword>
<feature type="compositionally biased region" description="Polar residues" evidence="5">
    <location>
        <begin position="398"/>
        <end position="415"/>
    </location>
</feature>
<feature type="compositionally biased region" description="Low complexity" evidence="5">
    <location>
        <begin position="459"/>
        <end position="471"/>
    </location>
</feature>
<evidence type="ECO:0000313" key="8">
    <source>
        <dbReference type="Proteomes" id="UP000053815"/>
    </source>
</evidence>
<dbReference type="AlphaFoldDB" id="A0A0C9LSM1"/>
<accession>A0A0C9LSM1</accession>
<dbReference type="Proteomes" id="UP000053815">
    <property type="component" value="Unassembled WGS sequence"/>
</dbReference>
<dbReference type="GO" id="GO:0031901">
    <property type="term" value="C:early endosome membrane"/>
    <property type="evidence" value="ECO:0007669"/>
    <property type="project" value="TreeGrafter"/>
</dbReference>
<dbReference type="PROSITE" id="PS50178">
    <property type="entry name" value="ZF_FYVE"/>
    <property type="match status" value="1"/>
</dbReference>
<dbReference type="CDD" id="cd15760">
    <property type="entry name" value="FYVE_scVPS27p_like"/>
    <property type="match status" value="1"/>
</dbReference>
<dbReference type="Gene3D" id="3.30.40.10">
    <property type="entry name" value="Zinc/RING finger domain, C3HC4 (zinc finger)"/>
    <property type="match status" value="1"/>
</dbReference>
<dbReference type="Pfam" id="PF01363">
    <property type="entry name" value="FYVE"/>
    <property type="match status" value="1"/>
</dbReference>
<dbReference type="InterPro" id="IPR011011">
    <property type="entry name" value="Znf_FYVE_PHD"/>
</dbReference>
<keyword evidence="2 4" id="KW-0863">Zinc-finger</keyword>
<feature type="region of interest" description="Disordered" evidence="5">
    <location>
        <begin position="207"/>
        <end position="360"/>
    </location>
</feature>
<reference evidence="7" key="1">
    <citation type="submission" date="2014-09" db="EMBL/GenBank/DDBJ databases">
        <title>Draft genome sequence of an oleaginous Mucoromycotina fungus Mucor ambiguus NBRC6742.</title>
        <authorList>
            <person name="Takeda I."/>
            <person name="Yamane N."/>
            <person name="Morita T."/>
            <person name="Tamano K."/>
            <person name="Machida M."/>
            <person name="Baker S."/>
            <person name="Koike H."/>
        </authorList>
    </citation>
    <scope>NUCLEOTIDE SEQUENCE</scope>
    <source>
        <strain evidence="7">NBRC 6742</strain>
    </source>
</reference>
<organism evidence="7">
    <name type="scientific">Mucor ambiguus</name>
    <dbReference type="NCBI Taxonomy" id="91626"/>
    <lineage>
        <taxon>Eukaryota</taxon>
        <taxon>Fungi</taxon>
        <taxon>Fungi incertae sedis</taxon>
        <taxon>Mucoromycota</taxon>
        <taxon>Mucoromycotina</taxon>
        <taxon>Mucoromycetes</taxon>
        <taxon>Mucorales</taxon>
        <taxon>Mucorineae</taxon>
        <taxon>Mucoraceae</taxon>
        <taxon>Mucor</taxon>
    </lineage>
</organism>
<dbReference type="SUPFAM" id="SSF57903">
    <property type="entry name" value="FYVE/PHD zinc finger"/>
    <property type="match status" value="1"/>
</dbReference>
<name>A0A0C9LSM1_9FUNG</name>
<dbReference type="OrthoDB" id="660555at2759"/>
<protein>
    <recommendedName>
        <fullName evidence="6">FYVE-type domain-containing protein</fullName>
    </recommendedName>
</protein>
<evidence type="ECO:0000256" key="5">
    <source>
        <dbReference type="SAM" id="MobiDB-lite"/>
    </source>
</evidence>
<dbReference type="EMBL" id="DF836320">
    <property type="protein sequence ID" value="GAN02950.1"/>
    <property type="molecule type" value="Genomic_DNA"/>
</dbReference>
<feature type="compositionally biased region" description="Low complexity" evidence="5">
    <location>
        <begin position="279"/>
        <end position="293"/>
    </location>
</feature>
<dbReference type="InterPro" id="IPR013083">
    <property type="entry name" value="Znf_RING/FYVE/PHD"/>
</dbReference>
<feature type="compositionally biased region" description="Low complexity" evidence="5">
    <location>
        <begin position="339"/>
        <end position="352"/>
    </location>
</feature>
<feature type="compositionally biased region" description="Low complexity" evidence="5">
    <location>
        <begin position="578"/>
        <end position="614"/>
    </location>
</feature>
<dbReference type="PANTHER" id="PTHR46465:SF2">
    <property type="entry name" value="LATERAL SIGNALING TARGET PROTEIN 2 HOMOLOG"/>
    <property type="match status" value="1"/>
</dbReference>
<evidence type="ECO:0000256" key="1">
    <source>
        <dbReference type="ARBA" id="ARBA00022723"/>
    </source>
</evidence>
<feature type="compositionally biased region" description="Basic residues" evidence="5">
    <location>
        <begin position="474"/>
        <end position="485"/>
    </location>
</feature>
<dbReference type="SMART" id="SM00064">
    <property type="entry name" value="FYVE"/>
    <property type="match status" value="1"/>
</dbReference>
<dbReference type="InterPro" id="IPR000306">
    <property type="entry name" value="Znf_FYVE"/>
</dbReference>
<keyword evidence="1" id="KW-0479">Metal-binding</keyword>
<feature type="compositionally biased region" description="Basic residues" evidence="5">
    <location>
        <begin position="558"/>
        <end position="567"/>
    </location>
</feature>
<keyword evidence="8" id="KW-1185">Reference proteome</keyword>
<sequence length="995" mass="109616">MAKLTKKKPLPSNIALDTTLLDQKIDNEIKRIETSKSVIEDYIQKIQQLNMDIEHHVNLFSSIDTTSKGMQHSSVELRKSRQLLQQAYNRHVRLTLRKHTINPSIRLENLQIKVHSLHKSDFLGLMVLKHVRRWAFSFVLFCVMGNELNFLPPAATATVSPLAQGEEKDLMILQQPLKPVPEKSAELSPQQVNRKLLARHQSITRGTASSLAKAVRSPPADTNANATDAIMKRRVSAAARNRKQSLTTAPLPPPPSNDTTTTENKQLLQVGLPSSANGQRRSSWSPSQQHPHQLTTNTVPELPSSPSPSPPPPLRKVFEAKRRASMIPSSTSPNESKDSSIVISSSNNIDNKINQRRRSSMLLQKRPSKYPSVMTNTEDGNAHINKPASVSVATTSDMNNNAASSAGHQQQTPCSKSEDADTMVSVINEAAAPSAGNTTTQPAPHVMVADEVIAIRRPLSQSSSSSTTSLSLEHHHHHSHHHHHTHNSEDDHLPSYMRRPICAACNRNVKVTSSSESTTAAAAVALMSKSHSTANSSRRSSVSTTATTASKGHDGNNKKRIVTRTKSTHTDQGAATPHLVSATSSLSTVGSSHSIQSMMSSSSSSSGGNHSNTSLQGGPTHRVIRSHSPTSPIPTRRRTKKKSTLINPLANTTKSCPAETTIAIVRKPSHQLIEKWSQLLSQQQQLLATIGGKNIDAEGDDELNSIQQNITKLVTSNQEEYETVLLETQAKILQKFTLLMMQQQQQQQQQQQRDALLFLSSSTSSALGVSGSAASITPVNIYNTTQPLTTISHNSTHQDQVPQSSSSAAAASAMQSCNWQTKLEYGVTRLKWNMSQWIGSLVGTGDIEEQDFDALGYPQNVIISGICVTTEPGLLPKPDQVICHKYIIHLTRESRLTKFRLLDPKEWVRDGHTSKCQFQIQDRHDYIKRAKHCDAEFGVFQRRHHCRSCGHVFCQEHSSNKLPLFISNGQDCGEWARVCDTCFYSRIEPQLLSRT</sequence>
<feature type="compositionally biased region" description="Low complexity" evidence="5">
    <location>
        <begin position="529"/>
        <end position="550"/>
    </location>
</feature>
<evidence type="ECO:0000256" key="2">
    <source>
        <dbReference type="ARBA" id="ARBA00022771"/>
    </source>
</evidence>
<feature type="compositionally biased region" description="Basic residues" evidence="5">
    <location>
        <begin position="232"/>
        <end position="243"/>
    </location>
</feature>
<feature type="region of interest" description="Disordered" evidence="5">
    <location>
        <begin position="529"/>
        <end position="643"/>
    </location>
</feature>
<feature type="domain" description="FYVE-type" evidence="6">
    <location>
        <begin position="933"/>
        <end position="987"/>
    </location>
</feature>
<feature type="compositionally biased region" description="Pro residues" evidence="5">
    <location>
        <begin position="303"/>
        <end position="314"/>
    </location>
</feature>
<gene>
    <name evidence="7" type="ORF">MAM1_0031d02400</name>
</gene>
<dbReference type="STRING" id="91626.A0A0C9LSM1"/>
<feature type="region of interest" description="Disordered" evidence="5">
    <location>
        <begin position="398"/>
        <end position="420"/>
    </location>
</feature>
<proteinExistence type="predicted"/>
<evidence type="ECO:0000259" key="6">
    <source>
        <dbReference type="PROSITE" id="PS50178"/>
    </source>
</evidence>
<dbReference type="GO" id="GO:0008270">
    <property type="term" value="F:zinc ion binding"/>
    <property type="evidence" value="ECO:0007669"/>
    <property type="project" value="UniProtKB-KW"/>
</dbReference>
<dbReference type="InterPro" id="IPR051118">
    <property type="entry name" value="LST-2"/>
</dbReference>
<dbReference type="InterPro" id="IPR017455">
    <property type="entry name" value="Znf_FYVE-rel"/>
</dbReference>
<evidence type="ECO:0000256" key="3">
    <source>
        <dbReference type="ARBA" id="ARBA00022833"/>
    </source>
</evidence>
<feature type="region of interest" description="Disordered" evidence="5">
    <location>
        <begin position="459"/>
        <end position="492"/>
    </location>
</feature>
<dbReference type="PANTHER" id="PTHR46465">
    <property type="entry name" value="LATERAL SIGNALING TARGET PROTEIN 2 HOMOLOG"/>
    <property type="match status" value="1"/>
</dbReference>